<dbReference type="Proteomes" id="UP000078397">
    <property type="component" value="Unassembled WGS sequence"/>
</dbReference>
<gene>
    <name evidence="2" type="ORF">VFPPC_13547</name>
</gene>
<feature type="signal peptide" evidence="1">
    <location>
        <begin position="1"/>
        <end position="17"/>
    </location>
</feature>
<organism evidence="2 3">
    <name type="scientific">Pochonia chlamydosporia 170</name>
    <dbReference type="NCBI Taxonomy" id="1380566"/>
    <lineage>
        <taxon>Eukaryota</taxon>
        <taxon>Fungi</taxon>
        <taxon>Dikarya</taxon>
        <taxon>Ascomycota</taxon>
        <taxon>Pezizomycotina</taxon>
        <taxon>Sordariomycetes</taxon>
        <taxon>Hypocreomycetidae</taxon>
        <taxon>Hypocreales</taxon>
        <taxon>Clavicipitaceae</taxon>
        <taxon>Pochonia</taxon>
    </lineage>
</organism>
<dbReference type="AlphaFoldDB" id="A0A179F2Y9"/>
<comment type="caution">
    <text evidence="2">The sequence shown here is derived from an EMBL/GenBank/DDBJ whole genome shotgun (WGS) entry which is preliminary data.</text>
</comment>
<dbReference type="KEGG" id="pchm:VFPPC_13547"/>
<dbReference type="OrthoDB" id="2910287at2759"/>
<keyword evidence="1" id="KW-0732">Signal</keyword>
<protein>
    <submittedName>
        <fullName evidence="2">Uncharacterized protein</fullName>
    </submittedName>
</protein>
<keyword evidence="3" id="KW-1185">Reference proteome</keyword>
<evidence type="ECO:0000313" key="2">
    <source>
        <dbReference type="EMBL" id="OAQ59721.1"/>
    </source>
</evidence>
<evidence type="ECO:0000313" key="3">
    <source>
        <dbReference type="Proteomes" id="UP000078397"/>
    </source>
</evidence>
<accession>A0A179F2Y9</accession>
<evidence type="ECO:0000256" key="1">
    <source>
        <dbReference type="SAM" id="SignalP"/>
    </source>
</evidence>
<feature type="chain" id="PRO_5008101248" evidence="1">
    <location>
        <begin position="18"/>
        <end position="118"/>
    </location>
</feature>
<proteinExistence type="predicted"/>
<name>A0A179F2Y9_METCM</name>
<reference evidence="2 3" key="1">
    <citation type="journal article" date="2016" name="PLoS Pathog.">
        <title>Biosynthesis of antibiotic leucinostatins in bio-control fungus Purpureocillium lilacinum and their inhibition on phytophthora revealed by genome mining.</title>
        <authorList>
            <person name="Wang G."/>
            <person name="Liu Z."/>
            <person name="Lin R."/>
            <person name="Li E."/>
            <person name="Mao Z."/>
            <person name="Ling J."/>
            <person name="Yang Y."/>
            <person name="Yin W.B."/>
            <person name="Xie B."/>
        </authorList>
    </citation>
    <scope>NUCLEOTIDE SEQUENCE [LARGE SCALE GENOMIC DNA]</scope>
    <source>
        <strain evidence="2">170</strain>
    </source>
</reference>
<dbReference type="EMBL" id="LSBJ02000002">
    <property type="protein sequence ID" value="OAQ59721.1"/>
    <property type="molecule type" value="Genomic_DNA"/>
</dbReference>
<dbReference type="GeneID" id="28855316"/>
<dbReference type="RefSeq" id="XP_018137714.1">
    <property type="nucleotide sequence ID" value="XM_018291322.1"/>
</dbReference>
<sequence length="118" mass="13325">MHISTLFVSAFAASALANPVGTESKRDTRHVYITTDRNWGGQNQNLEVENNVRYEWNDKVRWANGLAGPGSLGPDNGVCCILYDQNNPEVPSSTICNPGDSDLTGYWQFHTYHFKCWW</sequence>